<protein>
    <submittedName>
        <fullName evidence="2">Uncharacterized protein</fullName>
    </submittedName>
</protein>
<dbReference type="Proteomes" id="UP001427805">
    <property type="component" value="Unassembled WGS sequence"/>
</dbReference>
<evidence type="ECO:0000256" key="1">
    <source>
        <dbReference type="SAM" id="Phobius"/>
    </source>
</evidence>
<dbReference type="RefSeq" id="WP_346247966.1">
    <property type="nucleotide sequence ID" value="NZ_JBDIZK010000011.1"/>
</dbReference>
<gene>
    <name evidence="2" type="ORF">TPR58_17245</name>
</gene>
<name>A0ABV0BBJ2_9SPHN</name>
<organism evidence="2 3">
    <name type="scientific">Sphingomonas rustica</name>
    <dbReference type="NCBI Taxonomy" id="3103142"/>
    <lineage>
        <taxon>Bacteria</taxon>
        <taxon>Pseudomonadati</taxon>
        <taxon>Pseudomonadota</taxon>
        <taxon>Alphaproteobacteria</taxon>
        <taxon>Sphingomonadales</taxon>
        <taxon>Sphingomonadaceae</taxon>
        <taxon>Sphingomonas</taxon>
    </lineage>
</organism>
<proteinExistence type="predicted"/>
<sequence>MSSAYKPIIAISLMSAPIWAWLFFERLFASCYIDDGCGRIDPFVPVIVTASAIVAAVLTGWLLTVVGRAGWKAVVASSR</sequence>
<evidence type="ECO:0000313" key="2">
    <source>
        <dbReference type="EMBL" id="MEN3748924.1"/>
    </source>
</evidence>
<reference evidence="2 3" key="1">
    <citation type="submission" date="2024-05" db="EMBL/GenBank/DDBJ databases">
        <title>Sphingomonas sp. HF-S3 16S ribosomal RNA gene Genome sequencing and assembly.</title>
        <authorList>
            <person name="Lee H."/>
        </authorList>
    </citation>
    <scope>NUCLEOTIDE SEQUENCE [LARGE SCALE GENOMIC DNA]</scope>
    <source>
        <strain evidence="2 3">HF-S3</strain>
    </source>
</reference>
<feature type="transmembrane region" description="Helical" evidence="1">
    <location>
        <begin position="44"/>
        <end position="63"/>
    </location>
</feature>
<evidence type="ECO:0000313" key="3">
    <source>
        <dbReference type="Proteomes" id="UP001427805"/>
    </source>
</evidence>
<keyword evidence="1" id="KW-1133">Transmembrane helix</keyword>
<keyword evidence="1" id="KW-0472">Membrane</keyword>
<keyword evidence="1" id="KW-0812">Transmembrane</keyword>
<keyword evidence="3" id="KW-1185">Reference proteome</keyword>
<accession>A0ABV0BBJ2</accession>
<feature type="transmembrane region" description="Helical" evidence="1">
    <location>
        <begin position="7"/>
        <end position="24"/>
    </location>
</feature>
<comment type="caution">
    <text evidence="2">The sequence shown here is derived from an EMBL/GenBank/DDBJ whole genome shotgun (WGS) entry which is preliminary data.</text>
</comment>
<dbReference type="EMBL" id="JBDIZK010000011">
    <property type="protein sequence ID" value="MEN3748924.1"/>
    <property type="molecule type" value="Genomic_DNA"/>
</dbReference>